<dbReference type="InterPro" id="IPR059000">
    <property type="entry name" value="ATPase_P-type_domA"/>
</dbReference>
<keyword evidence="6" id="KW-0067">ATP-binding</keyword>
<evidence type="ECO:0000256" key="6">
    <source>
        <dbReference type="ARBA" id="ARBA00022840"/>
    </source>
</evidence>
<keyword evidence="10 11" id="KW-0472">Membrane</keyword>
<sequence length="996" mass="109312">MSSLAIAEKYNTSFKQLKFHPNFINVCQSKYRRESLYQLATKMKPKLPDSAPSTAKPWHSLEIEKALAVQKSNPDTGLTSKQTSELLHEYGANELQEFGGRKPLSILIDQFTNIMLVMLMAVAVVSAILDLRSGDFPKDAIAISFIVILNGLLGFVQESRAEKALAALKRLSSPRVRVLRDSKIFELPAKELVPGDIVFLETGMQIAADGRLLEAQNLQVMEAALTGEAEAVHKDSTLHLPEDASLGDRINMVYQGTEVVQGRAKMLVTATGMQTELGKIAALLQSVEAQPTPLQQRMSQLANVLVTSSLALVAVVIIGGIVRTGSFQHFDQLLKVSLSMAVAVVPEGLPAVITVTLAIGTQRMVRHQALIRKLPAVETLGSVTTICSDKTGTLTQNKMVVQQINVSSNSIRVTGDGYAPTGTFELSTSNQDKNIKSIEPKDYPELEQLLFACVLCNDAVLQKKHSEWEILGDPTEGALLSVAGKAGMQQAKLLNQFTRIAEFPFSSERKRMSVICQRRQTELTQILSAQEEYQAPDSQLIMFTKGSPELILELCTSDYVGTKSSFALNDEKRAYILEQNNQMASQGLRVLGFAYKPLDTTVPTTLLDEKTTERELIWIGLVGMLDAPRPEAKAAVAQCQQAGIRPVMITGDHQLTAQAIAYDLGIAKPGDLILSGQELEKLSAPELEQQVNQVSIYARVSPEHKLRIVEALKNQGKLVAMTGDGVNDAPALKQANIGVAMGITGTDVSKEASDMVLLDDNFATIIRAIEEGRVVYDNIRRFIKYILGSNIGEVLTVAAASLIGLGETPLSPLQILWMNLVTDGLPALALAMESPEPDVMNRPPYNPHESIFARGLGFYIIRIGIILGLITIALMEWAYNYTQQSGDPERWKTMVFTTLCLAQMGHALAIRSNTQLTIQLNPFSNPYLLAAISLTTVLQLMLIYVAPLRSFFNTHLLSLPELGICIGCSALVFVWIELEKLFIKHFRQERKITYKV</sequence>
<feature type="domain" description="Cation-transporting P-type ATPase N-terminal" evidence="12">
    <location>
        <begin position="57"/>
        <end position="131"/>
    </location>
</feature>
<evidence type="ECO:0000313" key="13">
    <source>
        <dbReference type="EMBL" id="RUT01515.1"/>
    </source>
</evidence>
<evidence type="ECO:0000256" key="5">
    <source>
        <dbReference type="ARBA" id="ARBA00022741"/>
    </source>
</evidence>
<dbReference type="Pfam" id="PF13246">
    <property type="entry name" value="Cation_ATPase"/>
    <property type="match status" value="1"/>
</dbReference>
<proteinExistence type="inferred from homology"/>
<dbReference type="GO" id="GO:0005388">
    <property type="term" value="F:P-type calcium transporter activity"/>
    <property type="evidence" value="ECO:0007669"/>
    <property type="project" value="TreeGrafter"/>
</dbReference>
<dbReference type="Proteomes" id="UP000271624">
    <property type="component" value="Unassembled WGS sequence"/>
</dbReference>
<dbReference type="InterPro" id="IPR004014">
    <property type="entry name" value="ATPase_P-typ_cation-transptr_N"/>
</dbReference>
<dbReference type="InterPro" id="IPR018303">
    <property type="entry name" value="ATPase_P-typ_P_site"/>
</dbReference>
<dbReference type="Gene3D" id="1.20.1110.10">
    <property type="entry name" value="Calcium-transporting ATPase, transmembrane domain"/>
    <property type="match status" value="1"/>
</dbReference>
<feature type="transmembrane region" description="Helical" evidence="11">
    <location>
        <begin position="111"/>
        <end position="128"/>
    </location>
</feature>
<name>A0A433V613_9CYAN</name>
<reference evidence="13" key="2">
    <citation type="journal article" date="2019" name="Genome Biol. Evol.">
        <title>Day and night: Metabolic profiles and evolutionary relationships of six axenic non-marine cyanobacteria.</title>
        <authorList>
            <person name="Will S.E."/>
            <person name="Henke P."/>
            <person name="Boedeker C."/>
            <person name="Huang S."/>
            <person name="Brinkmann H."/>
            <person name="Rohde M."/>
            <person name="Jarek M."/>
            <person name="Friedl T."/>
            <person name="Seufert S."/>
            <person name="Schumacher M."/>
            <person name="Overmann J."/>
            <person name="Neumann-Schaal M."/>
            <person name="Petersen J."/>
        </authorList>
    </citation>
    <scope>NUCLEOTIDE SEQUENCE [LARGE SCALE GENOMIC DNA]</scope>
    <source>
        <strain evidence="13">PCC 7102</strain>
    </source>
</reference>
<dbReference type="SFLD" id="SFLDF00027">
    <property type="entry name" value="p-type_atpase"/>
    <property type="match status" value="1"/>
</dbReference>
<evidence type="ECO:0000256" key="1">
    <source>
        <dbReference type="ARBA" id="ARBA00004141"/>
    </source>
</evidence>
<keyword evidence="7" id="KW-0460">Magnesium</keyword>
<dbReference type="SUPFAM" id="SSF81660">
    <property type="entry name" value="Metal cation-transporting ATPase, ATP-binding domain N"/>
    <property type="match status" value="1"/>
</dbReference>
<reference evidence="13" key="1">
    <citation type="submission" date="2018-12" db="EMBL/GenBank/DDBJ databases">
        <authorList>
            <person name="Will S."/>
            <person name="Neumann-Schaal M."/>
            <person name="Henke P."/>
        </authorList>
    </citation>
    <scope>NUCLEOTIDE SEQUENCE</scope>
    <source>
        <strain evidence="13">PCC 7102</strain>
    </source>
</reference>
<organism evidence="13 14">
    <name type="scientific">Dulcicalothrix desertica PCC 7102</name>
    <dbReference type="NCBI Taxonomy" id="232991"/>
    <lineage>
        <taxon>Bacteria</taxon>
        <taxon>Bacillati</taxon>
        <taxon>Cyanobacteriota</taxon>
        <taxon>Cyanophyceae</taxon>
        <taxon>Nostocales</taxon>
        <taxon>Calotrichaceae</taxon>
        <taxon>Dulcicalothrix</taxon>
    </lineage>
</organism>
<evidence type="ECO:0000256" key="3">
    <source>
        <dbReference type="ARBA" id="ARBA00022692"/>
    </source>
</evidence>
<keyword evidence="9 11" id="KW-1133">Transmembrane helix</keyword>
<keyword evidence="4" id="KW-0479">Metal-binding</keyword>
<feature type="transmembrane region" description="Helical" evidence="11">
    <location>
        <begin position="958"/>
        <end position="978"/>
    </location>
</feature>
<evidence type="ECO:0000256" key="11">
    <source>
        <dbReference type="SAM" id="Phobius"/>
    </source>
</evidence>
<dbReference type="InterPro" id="IPR023214">
    <property type="entry name" value="HAD_sf"/>
</dbReference>
<keyword evidence="5" id="KW-0547">Nucleotide-binding</keyword>
<dbReference type="EMBL" id="RSCL01000019">
    <property type="protein sequence ID" value="RUT01515.1"/>
    <property type="molecule type" value="Genomic_DNA"/>
</dbReference>
<evidence type="ECO:0000256" key="7">
    <source>
        <dbReference type="ARBA" id="ARBA00022842"/>
    </source>
</evidence>
<keyword evidence="3 11" id="KW-0812">Transmembrane</keyword>
<dbReference type="GO" id="GO:0005886">
    <property type="term" value="C:plasma membrane"/>
    <property type="evidence" value="ECO:0007669"/>
    <property type="project" value="TreeGrafter"/>
</dbReference>
<gene>
    <name evidence="13" type="ORF">DSM106972_066120</name>
</gene>
<feature type="transmembrane region" description="Helical" evidence="11">
    <location>
        <begin position="851"/>
        <end position="874"/>
    </location>
</feature>
<dbReference type="GO" id="GO:0016887">
    <property type="term" value="F:ATP hydrolysis activity"/>
    <property type="evidence" value="ECO:0007669"/>
    <property type="project" value="InterPro"/>
</dbReference>
<evidence type="ECO:0000313" key="14">
    <source>
        <dbReference type="Proteomes" id="UP000271624"/>
    </source>
</evidence>
<dbReference type="SFLD" id="SFLDG00002">
    <property type="entry name" value="C1.7:_P-type_atpase_like"/>
    <property type="match status" value="1"/>
</dbReference>
<dbReference type="AlphaFoldDB" id="A0A433V613"/>
<protein>
    <submittedName>
        <fullName evidence="13">Magnesium-transporting ATPase</fullName>
    </submittedName>
</protein>
<comment type="caution">
    <text evidence="13">The sequence shown here is derived from an EMBL/GenBank/DDBJ whole genome shotgun (WGS) entry which is preliminary data.</text>
</comment>
<keyword evidence="8" id="KW-1278">Translocase</keyword>
<dbReference type="Gene3D" id="3.40.1110.10">
    <property type="entry name" value="Calcium-transporting ATPase, cytoplasmic domain N"/>
    <property type="match status" value="1"/>
</dbReference>
<comment type="similarity">
    <text evidence="2">Belongs to the cation transport ATPase (P-type) (TC 3.A.3) family. Type IIA subfamily.</text>
</comment>
<feature type="transmembrane region" description="Helical" evidence="11">
    <location>
        <begin position="926"/>
        <end position="946"/>
    </location>
</feature>
<dbReference type="PANTHER" id="PTHR24093:SF506">
    <property type="entry name" value="CATION-TRANSPORTING ATPASE PMA1"/>
    <property type="match status" value="1"/>
</dbReference>
<feature type="transmembrane region" description="Helical" evidence="11">
    <location>
        <begin position="334"/>
        <end position="359"/>
    </location>
</feature>
<evidence type="ECO:0000256" key="9">
    <source>
        <dbReference type="ARBA" id="ARBA00022989"/>
    </source>
</evidence>
<evidence type="ECO:0000256" key="4">
    <source>
        <dbReference type="ARBA" id="ARBA00022723"/>
    </source>
</evidence>
<dbReference type="InterPro" id="IPR044492">
    <property type="entry name" value="P_typ_ATPase_HD_dom"/>
</dbReference>
<feature type="transmembrane region" description="Helical" evidence="11">
    <location>
        <begin position="301"/>
        <end position="322"/>
    </location>
</feature>
<evidence type="ECO:0000259" key="12">
    <source>
        <dbReference type="SMART" id="SM00831"/>
    </source>
</evidence>
<dbReference type="Pfam" id="PF00690">
    <property type="entry name" value="Cation_ATPase_N"/>
    <property type="match status" value="1"/>
</dbReference>
<evidence type="ECO:0000256" key="2">
    <source>
        <dbReference type="ARBA" id="ARBA00005675"/>
    </source>
</evidence>
<dbReference type="InterPro" id="IPR023298">
    <property type="entry name" value="ATPase_P-typ_TM_dom_sf"/>
</dbReference>
<accession>A0A433V613</accession>
<evidence type="ECO:0000256" key="8">
    <source>
        <dbReference type="ARBA" id="ARBA00022967"/>
    </source>
</evidence>
<evidence type="ECO:0000256" key="10">
    <source>
        <dbReference type="ARBA" id="ARBA00023136"/>
    </source>
</evidence>
<dbReference type="Gene3D" id="3.40.50.1000">
    <property type="entry name" value="HAD superfamily/HAD-like"/>
    <property type="match status" value="1"/>
</dbReference>
<dbReference type="GO" id="GO:0046872">
    <property type="term" value="F:metal ion binding"/>
    <property type="evidence" value="ECO:0007669"/>
    <property type="project" value="UniProtKB-KW"/>
</dbReference>
<dbReference type="Pfam" id="PF00689">
    <property type="entry name" value="Cation_ATPase_C"/>
    <property type="match status" value="1"/>
</dbReference>
<dbReference type="PANTHER" id="PTHR24093">
    <property type="entry name" value="CATION TRANSPORTING ATPASE"/>
    <property type="match status" value="1"/>
</dbReference>
<dbReference type="GO" id="GO:0005524">
    <property type="term" value="F:ATP binding"/>
    <property type="evidence" value="ECO:0007669"/>
    <property type="project" value="UniProtKB-KW"/>
</dbReference>
<keyword evidence="14" id="KW-1185">Reference proteome</keyword>
<feature type="transmembrane region" description="Helical" evidence="11">
    <location>
        <begin position="140"/>
        <end position="156"/>
    </location>
</feature>
<dbReference type="SMART" id="SM00831">
    <property type="entry name" value="Cation_ATPase_N"/>
    <property type="match status" value="1"/>
</dbReference>
<dbReference type="FunFam" id="3.40.50.1000:FF:000028">
    <property type="entry name" value="Calcium-transporting P-type ATPase, putative"/>
    <property type="match status" value="1"/>
</dbReference>
<dbReference type="Gene3D" id="2.70.150.10">
    <property type="entry name" value="Calcium-transporting ATPase, cytoplasmic transduction domain A"/>
    <property type="match status" value="1"/>
</dbReference>
<dbReference type="PRINTS" id="PR00119">
    <property type="entry name" value="CATATPASE"/>
</dbReference>
<dbReference type="InterPro" id="IPR008250">
    <property type="entry name" value="ATPase_P-typ_transduc_dom_A_sf"/>
</dbReference>
<dbReference type="InterPro" id="IPR036412">
    <property type="entry name" value="HAD-like_sf"/>
</dbReference>
<dbReference type="SFLD" id="SFLDS00003">
    <property type="entry name" value="Haloacid_Dehalogenase"/>
    <property type="match status" value="1"/>
</dbReference>
<comment type="subcellular location">
    <subcellularLocation>
        <location evidence="1">Membrane</location>
        <topology evidence="1">Multi-pass membrane protein</topology>
    </subcellularLocation>
</comment>
<dbReference type="PRINTS" id="PR00120">
    <property type="entry name" value="HATPASE"/>
</dbReference>
<dbReference type="InterPro" id="IPR023299">
    <property type="entry name" value="ATPase_P-typ_cyto_dom_N"/>
</dbReference>
<dbReference type="InterPro" id="IPR001757">
    <property type="entry name" value="P_typ_ATPase"/>
</dbReference>
<feature type="transmembrane region" description="Helical" evidence="11">
    <location>
        <begin position="894"/>
        <end position="914"/>
    </location>
</feature>
<dbReference type="SUPFAM" id="SSF81653">
    <property type="entry name" value="Calcium ATPase, transduction domain A"/>
    <property type="match status" value="1"/>
</dbReference>
<dbReference type="InterPro" id="IPR006068">
    <property type="entry name" value="ATPase_P-typ_cation-transptr_C"/>
</dbReference>
<dbReference type="PROSITE" id="PS00154">
    <property type="entry name" value="ATPASE_E1_E2"/>
    <property type="match status" value="1"/>
</dbReference>
<dbReference type="SUPFAM" id="SSF56784">
    <property type="entry name" value="HAD-like"/>
    <property type="match status" value="1"/>
</dbReference>
<dbReference type="Pfam" id="PF00122">
    <property type="entry name" value="E1-E2_ATPase"/>
    <property type="match status" value="1"/>
</dbReference>
<dbReference type="NCBIfam" id="TIGR01494">
    <property type="entry name" value="ATPase_P-type"/>
    <property type="match status" value="2"/>
</dbReference>
<dbReference type="SUPFAM" id="SSF81665">
    <property type="entry name" value="Calcium ATPase, transmembrane domain M"/>
    <property type="match status" value="1"/>
</dbReference>